<protein>
    <submittedName>
        <fullName evidence="1">Uncharacterized protein</fullName>
    </submittedName>
</protein>
<sequence>MFEQTTVCVEQMSIDILISKDIIMPISNGYLHTLLNTSRGETNMANTFKHTAHPLFRRWCGSRNCCTNPSNYNYRYYGARGIKFYPDWEDFETFALDIEATIGLPPFTGAHLDRIDNDGDFAPGNMKWSDPKQNYRNRQTSLYLTMDGVTRSLAEWADHTGVNSRTIWSRIHDQGLTLEQAITKGQ</sequence>
<name>A0A6J5N1V3_9CAUD</name>
<dbReference type="EMBL" id="LR796596">
    <property type="protein sequence ID" value="CAB4153595.1"/>
    <property type="molecule type" value="Genomic_DNA"/>
</dbReference>
<accession>A0A6J5N1V3</accession>
<gene>
    <name evidence="1" type="ORF">UFOVP635_11</name>
</gene>
<evidence type="ECO:0000313" key="1">
    <source>
        <dbReference type="EMBL" id="CAB4153595.1"/>
    </source>
</evidence>
<proteinExistence type="predicted"/>
<reference evidence="1" key="1">
    <citation type="submission" date="2020-04" db="EMBL/GenBank/DDBJ databases">
        <authorList>
            <person name="Chiriac C."/>
            <person name="Salcher M."/>
            <person name="Ghai R."/>
            <person name="Kavagutti S V."/>
        </authorList>
    </citation>
    <scope>NUCLEOTIDE SEQUENCE</scope>
</reference>
<organism evidence="1">
    <name type="scientific">uncultured Caudovirales phage</name>
    <dbReference type="NCBI Taxonomy" id="2100421"/>
    <lineage>
        <taxon>Viruses</taxon>
        <taxon>Duplodnaviria</taxon>
        <taxon>Heunggongvirae</taxon>
        <taxon>Uroviricota</taxon>
        <taxon>Caudoviricetes</taxon>
        <taxon>Peduoviridae</taxon>
        <taxon>Maltschvirus</taxon>
        <taxon>Maltschvirus maltsch</taxon>
    </lineage>
</organism>